<dbReference type="GO" id="GO:0003700">
    <property type="term" value="F:DNA-binding transcription factor activity"/>
    <property type="evidence" value="ECO:0007669"/>
    <property type="project" value="InterPro"/>
</dbReference>
<reference evidence="1 2" key="1">
    <citation type="journal article" date="2013" name="Appl. Environ. Microbiol.">
        <title>Variation of the Virus-Related Elements within Syntenic Genomes of the Hyperthermophilic Archaeon Aeropyrum.</title>
        <authorList>
            <person name="Daifuku T."/>
            <person name="Yoshida T."/>
            <person name="Kitamura T."/>
            <person name="Kawaichi S."/>
            <person name="Inoue T."/>
            <person name="Nomura K."/>
            <person name="Yoshida Y."/>
            <person name="Kuno S."/>
            <person name="Sako Y."/>
        </authorList>
    </citation>
    <scope>NUCLEOTIDE SEQUENCE [LARGE SCALE GENOMIC DNA]</scope>
    <source>
        <strain evidence="1 2">SY1</strain>
    </source>
</reference>
<dbReference type="AlphaFoldDB" id="U3TFI1"/>
<dbReference type="InterPro" id="IPR036390">
    <property type="entry name" value="WH_DNA-bd_sf"/>
</dbReference>
<dbReference type="GO" id="GO:0045892">
    <property type="term" value="P:negative regulation of DNA-templated transcription"/>
    <property type="evidence" value="ECO:0007669"/>
    <property type="project" value="TreeGrafter"/>
</dbReference>
<dbReference type="STRING" id="1198449.ACAM_1269"/>
<name>U3TFI1_9CREN</name>
<dbReference type="InterPro" id="IPR036388">
    <property type="entry name" value="WH-like_DNA-bd_sf"/>
</dbReference>
<dbReference type="SUPFAM" id="SSF46785">
    <property type="entry name" value="Winged helix' DNA-binding domain"/>
    <property type="match status" value="1"/>
</dbReference>
<dbReference type="Proteomes" id="UP000016887">
    <property type="component" value="Chromosome"/>
</dbReference>
<dbReference type="Pfam" id="PF01475">
    <property type="entry name" value="FUR"/>
    <property type="match status" value="1"/>
</dbReference>
<dbReference type="PANTHER" id="PTHR33202">
    <property type="entry name" value="ZINC UPTAKE REGULATION PROTEIN"/>
    <property type="match status" value="1"/>
</dbReference>
<protein>
    <submittedName>
        <fullName evidence="1">FUR family transcriptional regulator</fullName>
    </submittedName>
</protein>
<organism evidence="1 2">
    <name type="scientific">Aeropyrum camini SY1 = JCM 12091</name>
    <dbReference type="NCBI Taxonomy" id="1198449"/>
    <lineage>
        <taxon>Archaea</taxon>
        <taxon>Thermoproteota</taxon>
        <taxon>Thermoprotei</taxon>
        <taxon>Desulfurococcales</taxon>
        <taxon>Desulfurococcaceae</taxon>
        <taxon>Aeropyrum</taxon>
    </lineage>
</organism>
<dbReference type="GeneID" id="17110537"/>
<gene>
    <name evidence="1" type="ORF">ACAM_1269</name>
</gene>
<dbReference type="OrthoDB" id="21318at2157"/>
<sequence length="140" mass="16070">MDDKQLYQVLNMIRKRGMRLTPQRVALVKYVLGNVEKHESLREIHEKISRDMPGISVSTVYHTLKLLEELGFIKTFEINGKIHIDRPHFHINLHCLDTGKITDMDVDLGGIAEKLGESGLKIRNIIVEVENCDQSQGKHE</sequence>
<evidence type="ECO:0000313" key="1">
    <source>
        <dbReference type="EMBL" id="BAN90738.1"/>
    </source>
</evidence>
<dbReference type="GO" id="GO:1900376">
    <property type="term" value="P:regulation of secondary metabolite biosynthetic process"/>
    <property type="evidence" value="ECO:0007669"/>
    <property type="project" value="TreeGrafter"/>
</dbReference>
<accession>U3TFI1</accession>
<dbReference type="EMBL" id="AP012489">
    <property type="protein sequence ID" value="BAN90738.1"/>
    <property type="molecule type" value="Genomic_DNA"/>
</dbReference>
<dbReference type="KEGG" id="acj:ACAM_1269"/>
<dbReference type="Gene3D" id="1.10.10.10">
    <property type="entry name" value="Winged helix-like DNA-binding domain superfamily/Winged helix DNA-binding domain"/>
    <property type="match status" value="1"/>
</dbReference>
<keyword evidence="2" id="KW-1185">Reference proteome</keyword>
<dbReference type="eggNOG" id="arCOG01868">
    <property type="taxonomic scope" value="Archaea"/>
</dbReference>
<dbReference type="InterPro" id="IPR002481">
    <property type="entry name" value="FUR"/>
</dbReference>
<dbReference type="RefSeq" id="WP_022542008.1">
    <property type="nucleotide sequence ID" value="NC_022521.1"/>
</dbReference>
<dbReference type="GO" id="GO:0000976">
    <property type="term" value="F:transcription cis-regulatory region binding"/>
    <property type="evidence" value="ECO:0007669"/>
    <property type="project" value="TreeGrafter"/>
</dbReference>
<evidence type="ECO:0000313" key="2">
    <source>
        <dbReference type="Proteomes" id="UP000016887"/>
    </source>
</evidence>
<dbReference type="PANTHER" id="PTHR33202:SF7">
    <property type="entry name" value="FERRIC UPTAKE REGULATION PROTEIN"/>
    <property type="match status" value="1"/>
</dbReference>
<proteinExistence type="predicted"/>
<dbReference type="GO" id="GO:0008270">
    <property type="term" value="F:zinc ion binding"/>
    <property type="evidence" value="ECO:0007669"/>
    <property type="project" value="TreeGrafter"/>
</dbReference>